<dbReference type="Proteomes" id="UP001234297">
    <property type="component" value="Chromosome 12"/>
</dbReference>
<evidence type="ECO:0000313" key="1">
    <source>
        <dbReference type="EMBL" id="KAJ8615996.1"/>
    </source>
</evidence>
<comment type="caution">
    <text evidence="1">The sequence shown here is derived from an EMBL/GenBank/DDBJ whole genome shotgun (WGS) entry which is preliminary data.</text>
</comment>
<name>A0ACC2K4M4_PERAE</name>
<evidence type="ECO:0000313" key="2">
    <source>
        <dbReference type="Proteomes" id="UP001234297"/>
    </source>
</evidence>
<sequence length="81" mass="9399">MMIRLIEELMVTLNRTIDGRGHQEERLIQTLLKSITIAARVSSTASSTLASVYIIPRSRIQLQFVLLSRFDFFNLLPRFNF</sequence>
<reference evidence="1 2" key="1">
    <citation type="journal article" date="2022" name="Hortic Res">
        <title>A haplotype resolved chromosomal level avocado genome allows analysis of novel avocado genes.</title>
        <authorList>
            <person name="Nath O."/>
            <person name="Fletcher S.J."/>
            <person name="Hayward A."/>
            <person name="Shaw L.M."/>
            <person name="Masouleh A.K."/>
            <person name="Furtado A."/>
            <person name="Henry R.J."/>
            <person name="Mitter N."/>
        </authorList>
    </citation>
    <scope>NUCLEOTIDE SEQUENCE [LARGE SCALE GENOMIC DNA]</scope>
    <source>
        <strain evidence="2">cv. Hass</strain>
    </source>
</reference>
<gene>
    <name evidence="1" type="ORF">MRB53_035368</name>
</gene>
<dbReference type="EMBL" id="CM056820">
    <property type="protein sequence ID" value="KAJ8615996.1"/>
    <property type="molecule type" value="Genomic_DNA"/>
</dbReference>
<keyword evidence="2" id="KW-1185">Reference proteome</keyword>
<proteinExistence type="predicted"/>
<protein>
    <submittedName>
        <fullName evidence="1">Uncharacterized protein</fullName>
    </submittedName>
</protein>
<accession>A0ACC2K4M4</accession>
<organism evidence="1 2">
    <name type="scientific">Persea americana</name>
    <name type="common">Avocado</name>
    <dbReference type="NCBI Taxonomy" id="3435"/>
    <lineage>
        <taxon>Eukaryota</taxon>
        <taxon>Viridiplantae</taxon>
        <taxon>Streptophyta</taxon>
        <taxon>Embryophyta</taxon>
        <taxon>Tracheophyta</taxon>
        <taxon>Spermatophyta</taxon>
        <taxon>Magnoliopsida</taxon>
        <taxon>Magnoliidae</taxon>
        <taxon>Laurales</taxon>
        <taxon>Lauraceae</taxon>
        <taxon>Persea</taxon>
    </lineage>
</organism>